<proteinExistence type="predicted"/>
<dbReference type="HOGENOM" id="CLU_569430_0_0_10"/>
<dbReference type="STRING" id="762903.Pedsa_3099"/>
<accession>F0SA74</accession>
<sequence length="445" mass="47979">MKNQLLLTCVIMLFVLGCKKSDNDGGSSVDLKIETAAVSNLTAVSVKTGGVISGSEPINERGVCWGAENNPTVEGGKFVADIDVATGEYSVKIKDLDPEKVYYVRAYAKTKSGKTVYGKTLEIATKTLTALAESNSYLTVFDDALVIPVSRANKTSLGTQISSTETLTAELLWMDNYDVIDDVKIVGTGASAKVVVSAGNVNGNAVVAVKNASNEIKWSWHIWVVEDLKAIGTITLPSGAKIMDRNLGAINKNPEDAGAIGLQYQFGRKDPFTASTSFGTPSEVLLIDLAGKNPAFQFEAGPKTLAYSIKKPLSFIKSAGVDWEENGSTLFWTNDLGTKTVYDPCPLGYKVPAKEITEGLEKTHFNTAQNGGFLFLYNNQNNIFPYTGYREANGSLDATAFSGNLWFNSSLEGFAFLTTYQNGAVYQINGSPRARAMCIRCIEDK</sequence>
<dbReference type="AlphaFoldDB" id="F0SA74"/>
<organism evidence="1 2">
    <name type="scientific">Pseudopedobacter saltans (strain ATCC 51119 / DSM 12145 / JCM 21818 / CCUG 39354 / LMG 10337 / NBRC 100064 / NCIMB 13643)</name>
    <name type="common">Pedobacter saltans</name>
    <dbReference type="NCBI Taxonomy" id="762903"/>
    <lineage>
        <taxon>Bacteria</taxon>
        <taxon>Pseudomonadati</taxon>
        <taxon>Bacteroidota</taxon>
        <taxon>Sphingobacteriia</taxon>
        <taxon>Sphingobacteriales</taxon>
        <taxon>Sphingobacteriaceae</taxon>
        <taxon>Pseudopedobacter</taxon>
    </lineage>
</organism>
<reference evidence="1 2" key="1">
    <citation type="journal article" date="2011" name="Stand. Genomic Sci.">
        <title>Complete genome sequence of the gliding, heparinolytic Pedobacter saltans type strain (113).</title>
        <authorList>
            <person name="Liolios K."/>
            <person name="Sikorski J."/>
            <person name="Lu M."/>
            <person name="Nolan M."/>
            <person name="Lapidus A."/>
            <person name="Lucas S."/>
            <person name="Hammon N."/>
            <person name="Deshpande S."/>
            <person name="Cheng J.F."/>
            <person name="Tapia R."/>
            <person name="Han C."/>
            <person name="Goodwin L."/>
            <person name="Pitluck S."/>
            <person name="Huntemann M."/>
            <person name="Ivanova N."/>
            <person name="Pagani I."/>
            <person name="Mavromatis K."/>
            <person name="Ovchinikova G."/>
            <person name="Pati A."/>
            <person name="Chen A."/>
            <person name="Palaniappan K."/>
            <person name="Land M."/>
            <person name="Hauser L."/>
            <person name="Brambilla E.M."/>
            <person name="Kotsyurbenko O."/>
            <person name="Rohde M."/>
            <person name="Tindall B.J."/>
            <person name="Abt B."/>
            <person name="Goker M."/>
            <person name="Detter J.C."/>
            <person name="Woyke T."/>
            <person name="Bristow J."/>
            <person name="Eisen J.A."/>
            <person name="Markowitz V."/>
            <person name="Hugenholtz P."/>
            <person name="Klenk H.P."/>
            <person name="Kyrpides N.C."/>
        </authorList>
    </citation>
    <scope>NUCLEOTIDE SEQUENCE [LARGE SCALE GENOMIC DNA]</scope>
    <source>
        <strain evidence="2">ATCC 51119 / DSM 12145 / JCM 21818 / LMG 10337 / NBRC 100064 / NCIMB 13643</strain>
    </source>
</reference>
<dbReference type="OrthoDB" id="9765957at2"/>
<keyword evidence="2" id="KW-1185">Reference proteome</keyword>
<evidence type="ECO:0000313" key="1">
    <source>
        <dbReference type="EMBL" id="ADY53638.1"/>
    </source>
</evidence>
<reference evidence="2" key="2">
    <citation type="submission" date="2011-02" db="EMBL/GenBank/DDBJ databases">
        <title>The complete genome of Pedobacter saltans DSM 12145.</title>
        <authorList>
            <consortium name="US DOE Joint Genome Institute (JGI-PGF)"/>
            <person name="Lucas S."/>
            <person name="Copeland A."/>
            <person name="Lapidus A."/>
            <person name="Bruce D."/>
            <person name="Goodwin L."/>
            <person name="Pitluck S."/>
            <person name="Kyrpides N."/>
            <person name="Mavromatis K."/>
            <person name="Pagani I."/>
            <person name="Ivanova N."/>
            <person name="Ovchinnikova G."/>
            <person name="Lu M."/>
            <person name="Detter J.C."/>
            <person name="Han C."/>
            <person name="Land M."/>
            <person name="Hauser L."/>
            <person name="Markowitz V."/>
            <person name="Cheng J.-F."/>
            <person name="Hugenholtz P."/>
            <person name="Woyke T."/>
            <person name="Wu D."/>
            <person name="Tindall B."/>
            <person name="Pomrenke H.G."/>
            <person name="Brambilla E."/>
            <person name="Klenk H.-P."/>
            <person name="Eisen J.A."/>
        </authorList>
    </citation>
    <scope>NUCLEOTIDE SEQUENCE [LARGE SCALE GENOMIC DNA]</scope>
    <source>
        <strain evidence="2">ATCC 51119 / DSM 12145 / JCM 21818 / LMG 10337 / NBRC 100064 / NCIMB 13643</strain>
    </source>
</reference>
<protein>
    <recommendedName>
        <fullName evidence="3">Fibrobacter succinogenes major paralogous domain-containing protein</fullName>
    </recommendedName>
</protein>
<dbReference type="RefSeq" id="WP_013634123.1">
    <property type="nucleotide sequence ID" value="NC_015177.1"/>
</dbReference>
<evidence type="ECO:0008006" key="3">
    <source>
        <dbReference type="Google" id="ProtNLM"/>
    </source>
</evidence>
<dbReference type="PROSITE" id="PS51257">
    <property type="entry name" value="PROKAR_LIPOPROTEIN"/>
    <property type="match status" value="1"/>
</dbReference>
<dbReference type="KEGG" id="psn:Pedsa_3099"/>
<evidence type="ECO:0000313" key="2">
    <source>
        <dbReference type="Proteomes" id="UP000000310"/>
    </source>
</evidence>
<dbReference type="eggNOG" id="ENOG502ZBDV">
    <property type="taxonomic scope" value="Bacteria"/>
</dbReference>
<gene>
    <name evidence="1" type="ordered locus">Pedsa_3099</name>
</gene>
<dbReference type="Proteomes" id="UP000000310">
    <property type="component" value="Chromosome"/>
</dbReference>
<dbReference type="EMBL" id="CP002545">
    <property type="protein sequence ID" value="ADY53638.1"/>
    <property type="molecule type" value="Genomic_DNA"/>
</dbReference>
<name>F0SA74_PSESL</name>